<sequence length="260" mass="27803">MSRSTSPAPPAPAPAAPAEPTSPNSPNSFLAHVRQLTEKRDKEDAERSRLLEEQILQGRAERAARRAERQRSLSPDKTTSQVASPSSIGPQDSSLESRQDMDSPTRHMSHRDTLQRLVGTDPAHDETAAPTNASPKPSQTPSLSRSNTVSWQQRRPNSSAGRRPLSFASPDNPASKSSTPAPSTPAAAEEPVSRSEIARSLGSKDPSWFKQTPDRGIGSPAYRRSQEDVASGGDVMPGRRPLPAAPLRDSMASSAVSPPP</sequence>
<dbReference type="Proteomes" id="UP001365128">
    <property type="component" value="Unassembled WGS sequence"/>
</dbReference>
<dbReference type="InterPro" id="IPR025118">
    <property type="entry name" value="DUF4045"/>
</dbReference>
<gene>
    <name evidence="3" type="ORF">IWX46DRAFT_525770</name>
</gene>
<feature type="domain" description="DUF4045" evidence="2">
    <location>
        <begin position="25"/>
        <end position="243"/>
    </location>
</feature>
<evidence type="ECO:0000256" key="1">
    <source>
        <dbReference type="SAM" id="MobiDB-lite"/>
    </source>
</evidence>
<dbReference type="EMBL" id="JBBPDW010000016">
    <property type="protein sequence ID" value="KAK7545976.1"/>
    <property type="molecule type" value="Genomic_DNA"/>
</dbReference>
<feature type="compositionally biased region" description="Polar residues" evidence="1">
    <location>
        <begin position="129"/>
        <end position="160"/>
    </location>
</feature>
<feature type="compositionally biased region" description="Basic and acidic residues" evidence="1">
    <location>
        <begin position="35"/>
        <end position="52"/>
    </location>
</feature>
<feature type="compositionally biased region" description="Low complexity" evidence="1">
    <location>
        <begin position="239"/>
        <end position="248"/>
    </location>
</feature>
<evidence type="ECO:0000313" key="4">
    <source>
        <dbReference type="Proteomes" id="UP001365128"/>
    </source>
</evidence>
<reference evidence="3 4" key="1">
    <citation type="submission" date="2024-04" db="EMBL/GenBank/DDBJ databases">
        <title>Phyllosticta paracitricarpa is synonymous to the EU quarantine fungus P. citricarpa based on phylogenomic analyses.</title>
        <authorList>
            <consortium name="Lawrence Berkeley National Laboratory"/>
            <person name="Van Ingen-Buijs V.A."/>
            <person name="Van Westerhoven A.C."/>
            <person name="Haridas S."/>
            <person name="Skiadas P."/>
            <person name="Martin F."/>
            <person name="Groenewald J.Z."/>
            <person name="Crous P.W."/>
            <person name="Seidl M.F."/>
        </authorList>
    </citation>
    <scope>NUCLEOTIDE SEQUENCE [LARGE SCALE GENOMIC DNA]</scope>
    <source>
        <strain evidence="3 4">CBS 122670</strain>
    </source>
</reference>
<organism evidence="3 4">
    <name type="scientific">Phyllosticta citricarpa</name>
    <dbReference type="NCBI Taxonomy" id="55181"/>
    <lineage>
        <taxon>Eukaryota</taxon>
        <taxon>Fungi</taxon>
        <taxon>Dikarya</taxon>
        <taxon>Ascomycota</taxon>
        <taxon>Pezizomycotina</taxon>
        <taxon>Dothideomycetes</taxon>
        <taxon>Dothideomycetes incertae sedis</taxon>
        <taxon>Botryosphaeriales</taxon>
        <taxon>Phyllostictaceae</taxon>
        <taxon>Phyllosticta</taxon>
    </lineage>
</organism>
<feature type="compositionally biased region" description="Polar residues" evidence="1">
    <location>
        <begin position="72"/>
        <end position="94"/>
    </location>
</feature>
<feature type="non-terminal residue" evidence="3">
    <location>
        <position position="260"/>
    </location>
</feature>
<dbReference type="Pfam" id="PF13254">
    <property type="entry name" value="DUF4045"/>
    <property type="match status" value="1"/>
</dbReference>
<protein>
    <recommendedName>
        <fullName evidence="2">DUF4045 domain-containing protein</fullName>
    </recommendedName>
</protein>
<feature type="compositionally biased region" description="Pro residues" evidence="1">
    <location>
        <begin position="7"/>
        <end position="17"/>
    </location>
</feature>
<keyword evidence="4" id="KW-1185">Reference proteome</keyword>
<comment type="caution">
    <text evidence="3">The sequence shown here is derived from an EMBL/GenBank/DDBJ whole genome shotgun (WGS) entry which is preliminary data.</text>
</comment>
<evidence type="ECO:0000313" key="3">
    <source>
        <dbReference type="EMBL" id="KAK7545976.1"/>
    </source>
</evidence>
<feature type="region of interest" description="Disordered" evidence="1">
    <location>
        <begin position="1"/>
        <end position="260"/>
    </location>
</feature>
<feature type="compositionally biased region" description="Polar residues" evidence="1">
    <location>
        <begin position="251"/>
        <end position="260"/>
    </location>
</feature>
<feature type="compositionally biased region" description="Basic and acidic residues" evidence="1">
    <location>
        <begin position="95"/>
        <end position="114"/>
    </location>
</feature>
<proteinExistence type="predicted"/>
<feature type="compositionally biased region" description="Low complexity" evidence="1">
    <location>
        <begin position="173"/>
        <end position="190"/>
    </location>
</feature>
<name>A0ABR1MGJ5_9PEZI</name>
<feature type="compositionally biased region" description="Low complexity" evidence="1">
    <location>
        <begin position="18"/>
        <end position="28"/>
    </location>
</feature>
<accession>A0ABR1MGJ5</accession>
<evidence type="ECO:0000259" key="2">
    <source>
        <dbReference type="Pfam" id="PF13254"/>
    </source>
</evidence>
<feature type="compositionally biased region" description="Basic and acidic residues" evidence="1">
    <location>
        <begin position="59"/>
        <end position="71"/>
    </location>
</feature>